<dbReference type="STRING" id="1314777.A0A164S451"/>
<proteinExistence type="predicted"/>
<dbReference type="Pfam" id="PF13391">
    <property type="entry name" value="HNH_2"/>
    <property type="match status" value="1"/>
</dbReference>
<feature type="compositionally biased region" description="Low complexity" evidence="1">
    <location>
        <begin position="180"/>
        <end position="192"/>
    </location>
</feature>
<dbReference type="InterPro" id="IPR003615">
    <property type="entry name" value="HNH_nuc"/>
</dbReference>
<reference evidence="3 4" key="1">
    <citation type="journal article" date="2016" name="Mol. Biol. Evol.">
        <title>Comparative Genomics of Early-Diverging Mushroom-Forming Fungi Provides Insights into the Origins of Lignocellulose Decay Capabilities.</title>
        <authorList>
            <person name="Nagy L.G."/>
            <person name="Riley R."/>
            <person name="Tritt A."/>
            <person name="Adam C."/>
            <person name="Daum C."/>
            <person name="Floudas D."/>
            <person name="Sun H."/>
            <person name="Yadav J.S."/>
            <person name="Pangilinan J."/>
            <person name="Larsson K.H."/>
            <person name="Matsuura K."/>
            <person name="Barry K."/>
            <person name="Labutti K."/>
            <person name="Kuo R."/>
            <person name="Ohm R.A."/>
            <person name="Bhattacharya S.S."/>
            <person name="Shirouzu T."/>
            <person name="Yoshinaga Y."/>
            <person name="Martin F.M."/>
            <person name="Grigoriev I.V."/>
            <person name="Hibbett D.S."/>
        </authorList>
    </citation>
    <scope>NUCLEOTIDE SEQUENCE [LARGE SCALE GENOMIC DNA]</scope>
    <source>
        <strain evidence="3 4">HHB9708</strain>
    </source>
</reference>
<evidence type="ECO:0000256" key="1">
    <source>
        <dbReference type="SAM" id="MobiDB-lite"/>
    </source>
</evidence>
<gene>
    <name evidence="3" type="ORF">SISNIDRAFT_487829</name>
</gene>
<organism evidence="3 4">
    <name type="scientific">Sistotremastrum niveocremeum HHB9708</name>
    <dbReference type="NCBI Taxonomy" id="1314777"/>
    <lineage>
        <taxon>Eukaryota</taxon>
        <taxon>Fungi</taxon>
        <taxon>Dikarya</taxon>
        <taxon>Basidiomycota</taxon>
        <taxon>Agaricomycotina</taxon>
        <taxon>Agaricomycetes</taxon>
        <taxon>Sistotremastrales</taxon>
        <taxon>Sistotremastraceae</taxon>
        <taxon>Sertulicium</taxon>
        <taxon>Sertulicium niveocremeum</taxon>
    </lineage>
</organism>
<feature type="compositionally biased region" description="Acidic residues" evidence="1">
    <location>
        <begin position="372"/>
        <end position="400"/>
    </location>
</feature>
<dbReference type="Proteomes" id="UP000076722">
    <property type="component" value="Unassembled WGS sequence"/>
</dbReference>
<evidence type="ECO:0000313" key="3">
    <source>
        <dbReference type="EMBL" id="KZS91139.1"/>
    </source>
</evidence>
<keyword evidence="4" id="KW-1185">Reference proteome</keyword>
<evidence type="ECO:0000259" key="2">
    <source>
        <dbReference type="Pfam" id="PF13391"/>
    </source>
</evidence>
<protein>
    <recommendedName>
        <fullName evidence="2">HNH nuclease domain-containing protein</fullName>
    </recommendedName>
</protein>
<dbReference type="AlphaFoldDB" id="A0A164S451"/>
<feature type="compositionally biased region" description="Polar residues" evidence="1">
    <location>
        <begin position="166"/>
        <end position="179"/>
    </location>
</feature>
<feature type="region of interest" description="Disordered" evidence="1">
    <location>
        <begin position="166"/>
        <end position="198"/>
    </location>
</feature>
<sequence length="400" mass="45784">MTTFVKRAYVNEDVRNIHIWSSRMKMGHNKVDAILVAGFFVSDDRPVSIEHVYQWLQVVAVPKDRALRPITPKVRIGPNGPREFVALVKLPNMMEFWDERNRFDHNGFTEALDDAKHEQHNLVLPEEVGFIQEGHYGLFWVKESTTTEDVQYLMEEIEFEKVASAISSRNTSNSRSGQDTSGSSGSRASTPSNFRHVSSDMCRISGQPAKSRNRGANFVGLHASHVYPVSHFADVGTIFTREEQKALKSRKLWDDFDQPFNVMILRSDIHAAFDKYEFGLQLVTQPDTGKHVHYVQIFERRAAISIREIEKAREEHLYLLPKARLRPREKLEEKDALRARDVSPIVLAQHFKTGLLWHVAGMGMEKPANAVDEIDLDADDSNKSDDDDDEEEAHEDQEED</sequence>
<dbReference type="OrthoDB" id="2142759at2759"/>
<feature type="region of interest" description="Disordered" evidence="1">
    <location>
        <begin position="368"/>
        <end position="400"/>
    </location>
</feature>
<dbReference type="EMBL" id="KV419417">
    <property type="protein sequence ID" value="KZS91139.1"/>
    <property type="molecule type" value="Genomic_DNA"/>
</dbReference>
<accession>A0A164S451</accession>
<name>A0A164S451_9AGAM</name>
<feature type="domain" description="HNH nuclease" evidence="2">
    <location>
        <begin position="202"/>
        <end position="280"/>
    </location>
</feature>
<evidence type="ECO:0000313" key="4">
    <source>
        <dbReference type="Proteomes" id="UP000076722"/>
    </source>
</evidence>